<keyword evidence="2" id="KW-0812">Transmembrane</keyword>
<gene>
    <name evidence="4" type="ORF">ONE63_002595</name>
</gene>
<keyword evidence="3" id="KW-0732">Signal</keyword>
<sequence>MPKMTYLTLWHVTMLTKFLVCISLCTYVHGAPTSSQEPSLLERINQSSCAVFPPPKINLPPKCSSLTLLSDVTKDLYSEGSVEYFLCAGLLDSTNRLCHLAKVNGMFGERVKSQFNDSLPNIMKFGDNAFCSETDVLDPKTNMTQAKFLYESLSPLSCATICFGLNKDIPIRAPMCKLILFAHHQIRAAQELQQKLNAQNSNSDTQKDGKGENSDPQPPHLEQPVPIGQRIDAPAAQEKPETAQSAVSDGKPNAGTPTESQSAPQPHLPDANSVPSSTSRNAPPKAVPKIDQSGVQTGPEKSKSGADTQANTNLNEPAADHTKKSKAPQSSNNLLDGGDAQAKAGAGVQAQPGGLVQSGVETDPQGESPGDNPSQPAGDALGEGQVDEPFDTQAQDAAQDGSLREAQGNAQGNPPGDTPEDQGEDQNQPMTEDNDGINDSVRQDIEDDDMFDRQQQQPIKQELEKSTAGGKKSPEADIPLPVQQQMSQELTGQLATFEDAEDSHFFAYFMSLSALCVFAYLVYHNKRKIIAMAVEGKKGRNAGRRRPNSASYHKLDSNLEEAMSSNLASTNSYVIY</sequence>
<protein>
    <recommendedName>
        <fullName evidence="6">Trans-Golgi network integral membrane protein 2-like</fullName>
    </recommendedName>
</protein>
<keyword evidence="5" id="KW-1185">Reference proteome</keyword>
<feature type="region of interest" description="Disordered" evidence="1">
    <location>
        <begin position="454"/>
        <end position="477"/>
    </location>
</feature>
<dbReference type="AlphaFoldDB" id="A0AAV7X9F9"/>
<organism evidence="4 5">
    <name type="scientific">Megalurothrips usitatus</name>
    <name type="common">bean blossom thrips</name>
    <dbReference type="NCBI Taxonomy" id="439358"/>
    <lineage>
        <taxon>Eukaryota</taxon>
        <taxon>Metazoa</taxon>
        <taxon>Ecdysozoa</taxon>
        <taxon>Arthropoda</taxon>
        <taxon>Hexapoda</taxon>
        <taxon>Insecta</taxon>
        <taxon>Pterygota</taxon>
        <taxon>Neoptera</taxon>
        <taxon>Paraneoptera</taxon>
        <taxon>Thysanoptera</taxon>
        <taxon>Terebrantia</taxon>
        <taxon>Thripoidea</taxon>
        <taxon>Thripidae</taxon>
        <taxon>Megalurothrips</taxon>
    </lineage>
</organism>
<evidence type="ECO:0000313" key="4">
    <source>
        <dbReference type="EMBL" id="KAJ1522296.1"/>
    </source>
</evidence>
<name>A0AAV7X9F9_9NEOP</name>
<dbReference type="Proteomes" id="UP001075354">
    <property type="component" value="Chromosome 12"/>
</dbReference>
<evidence type="ECO:0008006" key="6">
    <source>
        <dbReference type="Google" id="ProtNLM"/>
    </source>
</evidence>
<dbReference type="EMBL" id="JAPTSV010000012">
    <property type="protein sequence ID" value="KAJ1522297.1"/>
    <property type="molecule type" value="Genomic_DNA"/>
</dbReference>
<dbReference type="EMBL" id="JAPTSV010000012">
    <property type="protein sequence ID" value="KAJ1522296.1"/>
    <property type="molecule type" value="Genomic_DNA"/>
</dbReference>
<feature type="region of interest" description="Disordered" evidence="1">
    <location>
        <begin position="197"/>
        <end position="441"/>
    </location>
</feature>
<evidence type="ECO:0000256" key="1">
    <source>
        <dbReference type="SAM" id="MobiDB-lite"/>
    </source>
</evidence>
<proteinExistence type="predicted"/>
<dbReference type="Pfam" id="PF17818">
    <property type="entry name" value="KCT2"/>
    <property type="match status" value="1"/>
</dbReference>
<comment type="caution">
    <text evidence="4">The sequence shown here is derived from an EMBL/GenBank/DDBJ whole genome shotgun (WGS) entry which is preliminary data.</text>
</comment>
<reference evidence="4" key="1">
    <citation type="submission" date="2022-12" db="EMBL/GenBank/DDBJ databases">
        <title>Chromosome-level genome assembly of the bean flower thrips Megalurothrips usitatus.</title>
        <authorList>
            <person name="Ma L."/>
            <person name="Liu Q."/>
            <person name="Li H."/>
            <person name="Cai W."/>
        </authorList>
    </citation>
    <scope>NUCLEOTIDE SEQUENCE</scope>
    <source>
        <strain evidence="4">Cailab_2022a</strain>
    </source>
</reference>
<evidence type="ECO:0000313" key="5">
    <source>
        <dbReference type="Proteomes" id="UP001075354"/>
    </source>
</evidence>
<feature type="signal peptide" evidence="3">
    <location>
        <begin position="1"/>
        <end position="30"/>
    </location>
</feature>
<keyword evidence="2" id="KW-1133">Transmembrane helix</keyword>
<feature type="transmembrane region" description="Helical" evidence="2">
    <location>
        <begin position="505"/>
        <end position="523"/>
    </location>
</feature>
<dbReference type="InterPro" id="IPR037645">
    <property type="entry name" value="KCT2"/>
</dbReference>
<feature type="compositionally biased region" description="Low complexity" evidence="1">
    <location>
        <begin position="337"/>
        <end position="354"/>
    </location>
</feature>
<evidence type="ECO:0000256" key="3">
    <source>
        <dbReference type="SAM" id="SignalP"/>
    </source>
</evidence>
<dbReference type="PANTHER" id="PTHR16502">
    <property type="entry name" value="KERATINOCYTE-ASSOCIATED TRANSMEMBRANE PROTEIN 2"/>
    <property type="match status" value="1"/>
</dbReference>
<keyword evidence="2" id="KW-0472">Membrane</keyword>
<feature type="compositionally biased region" description="Polar residues" evidence="1">
    <location>
        <begin position="255"/>
        <end position="264"/>
    </location>
</feature>
<evidence type="ECO:0000256" key="2">
    <source>
        <dbReference type="SAM" id="Phobius"/>
    </source>
</evidence>
<feature type="chain" id="PRO_5044715967" description="Trans-Golgi network integral membrane protein 2-like" evidence="3">
    <location>
        <begin position="31"/>
        <end position="576"/>
    </location>
</feature>
<feature type="compositionally biased region" description="Polar residues" evidence="1">
    <location>
        <begin position="305"/>
        <end position="315"/>
    </location>
</feature>
<accession>A0AAV7X9F9</accession>
<dbReference type="PANTHER" id="PTHR16502:SF0">
    <property type="entry name" value="KERATINOCYTE-ASSOCIATED TRANSMEMBRANE PROTEIN 2"/>
    <property type="match status" value="1"/>
</dbReference>